<dbReference type="EMBL" id="JAUGQQ010000002">
    <property type="protein sequence ID" value="MDN3723782.1"/>
    <property type="molecule type" value="Genomic_DNA"/>
</dbReference>
<sequence>MKTKRIVITGGPGSGKTALINYLEKEGYAVMHEISRDVTLEAQRQGIEQLFLENPILFSQKLLEGRLRQFHEGKNCAAPILFYDRGMPDVTAYMDYVDSHYPKNFADTCIAHSYDEIFVLPPWEEIYEQDNERYESFEQAEKIFQFLKNGYQRYGYQIHEVPVGSIQDRAQFIIATIKEMTT</sequence>
<dbReference type="Pfam" id="PF13521">
    <property type="entry name" value="AAA_28"/>
    <property type="match status" value="1"/>
</dbReference>
<dbReference type="RefSeq" id="WP_290253872.1">
    <property type="nucleotide sequence ID" value="NZ_JAUGQQ010000002.1"/>
</dbReference>
<reference evidence="2 3" key="1">
    <citation type="submission" date="2023-06" db="EMBL/GenBank/DDBJ databases">
        <authorList>
            <person name="Ye Y.-Q."/>
            <person name="Du Z.-J."/>
        </authorList>
    </citation>
    <scope>NUCLEOTIDE SEQUENCE [LARGE SCALE GENOMIC DNA]</scope>
    <source>
        <strain evidence="2 3">SDUM287046</strain>
    </source>
</reference>
<comment type="caution">
    <text evidence="2">The sequence shown here is derived from an EMBL/GenBank/DDBJ whole genome shotgun (WGS) entry which is preliminary data.</text>
</comment>
<protein>
    <submittedName>
        <fullName evidence="2">ATP-binding protein</fullName>
    </submittedName>
</protein>
<proteinExistence type="predicted"/>
<dbReference type="InterPro" id="IPR027417">
    <property type="entry name" value="P-loop_NTPase"/>
</dbReference>
<name>A0ABT8DEP0_9FLAO</name>
<feature type="domain" description="NadR/Ttd14 AAA" evidence="1">
    <location>
        <begin position="5"/>
        <end position="169"/>
    </location>
</feature>
<accession>A0ABT8DEP0</accession>
<dbReference type="InterPro" id="IPR038727">
    <property type="entry name" value="NadR/Ttd14_AAA_dom"/>
</dbReference>
<evidence type="ECO:0000313" key="3">
    <source>
        <dbReference type="Proteomes" id="UP001244787"/>
    </source>
</evidence>
<dbReference type="GO" id="GO:0005524">
    <property type="term" value="F:ATP binding"/>
    <property type="evidence" value="ECO:0007669"/>
    <property type="project" value="UniProtKB-KW"/>
</dbReference>
<keyword evidence="2" id="KW-0067">ATP-binding</keyword>
<dbReference type="Gene3D" id="3.40.50.300">
    <property type="entry name" value="P-loop containing nucleotide triphosphate hydrolases"/>
    <property type="match status" value="1"/>
</dbReference>
<dbReference type="Proteomes" id="UP001244787">
    <property type="component" value="Unassembled WGS sequence"/>
</dbReference>
<evidence type="ECO:0000313" key="2">
    <source>
        <dbReference type="EMBL" id="MDN3723782.1"/>
    </source>
</evidence>
<keyword evidence="3" id="KW-1185">Reference proteome</keyword>
<keyword evidence="2" id="KW-0547">Nucleotide-binding</keyword>
<gene>
    <name evidence="2" type="ORF">QRD02_05265</name>
</gene>
<evidence type="ECO:0000259" key="1">
    <source>
        <dbReference type="Pfam" id="PF13521"/>
    </source>
</evidence>
<dbReference type="SUPFAM" id="SSF52540">
    <property type="entry name" value="P-loop containing nucleoside triphosphate hydrolases"/>
    <property type="match status" value="1"/>
</dbReference>
<organism evidence="2 3">
    <name type="scientific">Aequorivita aurantiaca</name>
    <dbReference type="NCBI Taxonomy" id="3053356"/>
    <lineage>
        <taxon>Bacteria</taxon>
        <taxon>Pseudomonadati</taxon>
        <taxon>Bacteroidota</taxon>
        <taxon>Flavobacteriia</taxon>
        <taxon>Flavobacteriales</taxon>
        <taxon>Flavobacteriaceae</taxon>
        <taxon>Aequorivita</taxon>
    </lineage>
</organism>